<organism evidence="1 2">
    <name type="scientific">Massilia agri</name>
    <dbReference type="NCBI Taxonomy" id="1886785"/>
    <lineage>
        <taxon>Bacteria</taxon>
        <taxon>Pseudomonadati</taxon>
        <taxon>Pseudomonadota</taxon>
        <taxon>Betaproteobacteria</taxon>
        <taxon>Burkholderiales</taxon>
        <taxon>Oxalobacteraceae</taxon>
        <taxon>Telluria group</taxon>
        <taxon>Massilia</taxon>
    </lineage>
</organism>
<evidence type="ECO:0000313" key="2">
    <source>
        <dbReference type="Proteomes" id="UP001206572"/>
    </source>
</evidence>
<dbReference type="EMBL" id="JANUHA010000001">
    <property type="protein sequence ID" value="MCS0594948.1"/>
    <property type="molecule type" value="Genomic_DNA"/>
</dbReference>
<dbReference type="RefSeq" id="WP_258826034.1">
    <property type="nucleotide sequence ID" value="NZ_JANUHA010000001.1"/>
</dbReference>
<evidence type="ECO:0008006" key="3">
    <source>
        <dbReference type="Google" id="ProtNLM"/>
    </source>
</evidence>
<protein>
    <recommendedName>
        <fullName evidence="3">DUF1311 domain-containing protein</fullName>
    </recommendedName>
</protein>
<keyword evidence="2" id="KW-1185">Reference proteome</keyword>
<sequence length="143" mass="15825">MYARRLTKKREGRRRRAALQYPETTIKPHSIRRAQGASLAAIVLAGAAAAVQAQPSSPRYAAPICQAGVKSGSPKQACANAQRLEVAAVRRRKPDLATQRECRLLGSAILESEQAERRARAAMMESIQQDLFILRKRFRKLGC</sequence>
<dbReference type="Proteomes" id="UP001206572">
    <property type="component" value="Unassembled WGS sequence"/>
</dbReference>
<comment type="caution">
    <text evidence="1">The sequence shown here is derived from an EMBL/GenBank/DDBJ whole genome shotgun (WGS) entry which is preliminary data.</text>
</comment>
<gene>
    <name evidence="1" type="ORF">NX780_01150</name>
</gene>
<accession>A0ABT2AGL2</accession>
<proteinExistence type="predicted"/>
<reference evidence="1 2" key="1">
    <citation type="submission" date="2022-08" db="EMBL/GenBank/DDBJ databases">
        <title>Reclassification of Massilia species as members of the genera Telluria, Duganella, Pseudoduganella, Mokoshia gen. nov. and Zemynaea gen. nov. using orthogonal and non-orthogonal genome-based approaches.</title>
        <authorList>
            <person name="Bowman J.P."/>
        </authorList>
    </citation>
    <scope>NUCLEOTIDE SEQUENCE [LARGE SCALE GENOMIC DNA]</scope>
    <source>
        <strain evidence="1 2">JCM 31661</strain>
    </source>
</reference>
<evidence type="ECO:0000313" key="1">
    <source>
        <dbReference type="EMBL" id="MCS0594948.1"/>
    </source>
</evidence>
<name>A0ABT2AGL2_9BURK</name>